<name>A0A1I2GZK4_9BACT</name>
<dbReference type="RefSeq" id="WP_096327173.1">
    <property type="nucleotide sequence ID" value="NZ_FOMX01000036.1"/>
</dbReference>
<accession>A0A1I2GZK4</accession>
<dbReference type="Gene3D" id="3.40.50.880">
    <property type="match status" value="1"/>
</dbReference>
<dbReference type="SUPFAM" id="SSF52317">
    <property type="entry name" value="Class I glutamine amidotransferase-like"/>
    <property type="match status" value="1"/>
</dbReference>
<evidence type="ECO:0000256" key="1">
    <source>
        <dbReference type="ARBA" id="ARBA00006534"/>
    </source>
</evidence>
<dbReference type="GO" id="GO:0008236">
    <property type="term" value="F:serine-type peptidase activity"/>
    <property type="evidence" value="ECO:0007669"/>
    <property type="project" value="UniProtKB-KW"/>
</dbReference>
<reference evidence="6" key="1">
    <citation type="submission" date="2016-10" db="EMBL/GenBank/DDBJ databases">
        <authorList>
            <person name="Varghese N."/>
            <person name="Submissions S."/>
        </authorList>
    </citation>
    <scope>NUCLEOTIDE SEQUENCE [LARGE SCALE GENOMIC DNA]</scope>
    <source>
        <strain evidence="6">ATCC 25963</strain>
    </source>
</reference>
<dbReference type="InterPro" id="IPR029062">
    <property type="entry name" value="Class_I_gatase-like"/>
</dbReference>
<evidence type="ECO:0000256" key="4">
    <source>
        <dbReference type="ARBA" id="ARBA00022825"/>
    </source>
</evidence>
<gene>
    <name evidence="5" type="ORF">SAMN02745121_07576</name>
</gene>
<dbReference type="Pfam" id="PF03575">
    <property type="entry name" value="Peptidase_S51"/>
    <property type="match status" value="1"/>
</dbReference>
<dbReference type="InterPro" id="IPR005320">
    <property type="entry name" value="Peptidase_S51"/>
</dbReference>
<dbReference type="AlphaFoldDB" id="A0A1I2GZK4"/>
<protein>
    <submittedName>
        <fullName evidence="5">Peptidase family S51</fullName>
    </submittedName>
</protein>
<dbReference type="STRING" id="54.SAMN02745121_07576"/>
<dbReference type="Proteomes" id="UP000199400">
    <property type="component" value="Unassembled WGS sequence"/>
</dbReference>
<dbReference type="OrthoDB" id="4857326at2"/>
<evidence type="ECO:0000313" key="5">
    <source>
        <dbReference type="EMBL" id="SFF22187.1"/>
    </source>
</evidence>
<evidence type="ECO:0000313" key="6">
    <source>
        <dbReference type="Proteomes" id="UP000199400"/>
    </source>
</evidence>
<keyword evidence="3" id="KW-0378">Hydrolase</keyword>
<keyword evidence="2" id="KW-0645">Protease</keyword>
<dbReference type="GO" id="GO:0006508">
    <property type="term" value="P:proteolysis"/>
    <property type="evidence" value="ECO:0007669"/>
    <property type="project" value="UniProtKB-KW"/>
</dbReference>
<sequence>MRGAVLFNGNAETVDALVQTAAPLLLSSRHEDPAVASSRRVVLVTAAWGDGEHDEAHVKRALNGIGLPSRFENGYDTNLVNLSLLHEVRGLARTAPRLLAAWHEERRIAEMARAFYLEHNAHLIQLFRRTLAVAKREDPSITVARLAGDQGHYGTGGKLLRYTLSRELRHALDTLEANDDHLVSLLDQIEQRTFDSVGLHYDPAWRAAQQRLEQRILSANSIIVFGGHLDLLLDALRFFRLRDALAEALRRGTQLVAMSAGAMVLCERVIIYDDFATKRRDFQLYDRGLALVRDIQLFPHCTERIQTDDPDNLAYLARRFRHHACVGLNQRSFLLFELGPHRAASVGEDDCVIVFDPEGRKLSYHRGEIIRM</sequence>
<keyword evidence="6" id="KW-1185">Reference proteome</keyword>
<evidence type="ECO:0000256" key="3">
    <source>
        <dbReference type="ARBA" id="ARBA00022801"/>
    </source>
</evidence>
<proteinExistence type="inferred from homology"/>
<organism evidence="5 6">
    <name type="scientific">Nannocystis exedens</name>
    <dbReference type="NCBI Taxonomy" id="54"/>
    <lineage>
        <taxon>Bacteria</taxon>
        <taxon>Pseudomonadati</taxon>
        <taxon>Myxococcota</taxon>
        <taxon>Polyangia</taxon>
        <taxon>Nannocystales</taxon>
        <taxon>Nannocystaceae</taxon>
        <taxon>Nannocystis</taxon>
    </lineage>
</organism>
<evidence type="ECO:0000256" key="2">
    <source>
        <dbReference type="ARBA" id="ARBA00022670"/>
    </source>
</evidence>
<dbReference type="EMBL" id="FOMX01000036">
    <property type="protein sequence ID" value="SFF22187.1"/>
    <property type="molecule type" value="Genomic_DNA"/>
</dbReference>
<comment type="similarity">
    <text evidence="1">Belongs to the peptidase S51 family.</text>
</comment>
<keyword evidence="4" id="KW-0720">Serine protease</keyword>